<sequence length="372" mass="42710">MRSFRLLILFLLLGFVSSGYANQEAIQSKSLFMVTFPYDEGQSVEQTLDDAMALLLVRLTGKKTFLTSRVAQAYLKNPKAWLKTYDITPRLEDGVTIGKNIVYTFDEAKLHKEFHQRFVPIWPLSLRPKTLVVGALVQGGDFIKLDQNTLQYRLDADFRTYPQKIQLPMSLPVAPFKSYLMDWHLSADTVKTRSAVQAILAKSNLPFLLSFQVVMNGLQTNHLTWALYNSMGEQVLVGKEQGRVILALTNQMFDQVATYYVEHYKSSLQQQEKETEKQSILLNIHKIGRLDQALLFERLLKEQPEMIGSVTLVSMQAEQVQYRITPQMSYQAILNWIQRWPQSVLVGSFPEQKIIELDVNSEFFAKSNKETP</sequence>
<dbReference type="EMBL" id="UOFB01000309">
    <property type="protein sequence ID" value="VAW48960.1"/>
    <property type="molecule type" value="Genomic_DNA"/>
</dbReference>
<evidence type="ECO:0000313" key="1">
    <source>
        <dbReference type="EMBL" id="VAW48960.1"/>
    </source>
</evidence>
<gene>
    <name evidence="1" type="ORF">MNBD_GAMMA04-1704</name>
</gene>
<dbReference type="Pfam" id="PF09839">
    <property type="entry name" value="DUF2066"/>
    <property type="match status" value="1"/>
</dbReference>
<evidence type="ECO:0008006" key="2">
    <source>
        <dbReference type="Google" id="ProtNLM"/>
    </source>
</evidence>
<protein>
    <recommendedName>
        <fullName evidence="2">DUF2066 domain-containing protein</fullName>
    </recommendedName>
</protein>
<accession>A0A3B0W953</accession>
<organism evidence="1">
    <name type="scientific">hydrothermal vent metagenome</name>
    <dbReference type="NCBI Taxonomy" id="652676"/>
    <lineage>
        <taxon>unclassified sequences</taxon>
        <taxon>metagenomes</taxon>
        <taxon>ecological metagenomes</taxon>
    </lineage>
</organism>
<name>A0A3B0W953_9ZZZZ</name>
<dbReference type="AlphaFoldDB" id="A0A3B0W953"/>
<proteinExistence type="predicted"/>
<reference evidence="1" key="1">
    <citation type="submission" date="2018-06" db="EMBL/GenBank/DDBJ databases">
        <authorList>
            <person name="Zhirakovskaya E."/>
        </authorList>
    </citation>
    <scope>NUCLEOTIDE SEQUENCE</scope>
</reference>
<dbReference type="InterPro" id="IPR018642">
    <property type="entry name" value="DUF2066"/>
</dbReference>